<evidence type="ECO:0000256" key="1">
    <source>
        <dbReference type="SAM" id="MobiDB-lite"/>
    </source>
</evidence>
<dbReference type="EMBL" id="BAAARJ010000034">
    <property type="protein sequence ID" value="GAA2639133.1"/>
    <property type="molecule type" value="Genomic_DNA"/>
</dbReference>
<gene>
    <name evidence="2" type="ORF">GCM10009863_65110</name>
</gene>
<keyword evidence="3" id="KW-1185">Reference proteome</keyword>
<proteinExistence type="predicted"/>
<dbReference type="Proteomes" id="UP001501447">
    <property type="component" value="Unassembled WGS sequence"/>
</dbReference>
<comment type="caution">
    <text evidence="2">The sequence shown here is derived from an EMBL/GenBank/DDBJ whole genome shotgun (WGS) entry which is preliminary data.</text>
</comment>
<organism evidence="2 3">
    <name type="scientific">Streptomyces axinellae</name>
    <dbReference type="NCBI Taxonomy" id="552788"/>
    <lineage>
        <taxon>Bacteria</taxon>
        <taxon>Bacillati</taxon>
        <taxon>Actinomycetota</taxon>
        <taxon>Actinomycetes</taxon>
        <taxon>Kitasatosporales</taxon>
        <taxon>Streptomycetaceae</taxon>
        <taxon>Streptomyces</taxon>
    </lineage>
</organism>
<accession>A0ABP6DF05</accession>
<feature type="compositionally biased region" description="Low complexity" evidence="1">
    <location>
        <begin position="90"/>
        <end position="102"/>
    </location>
</feature>
<feature type="region of interest" description="Disordered" evidence="1">
    <location>
        <begin position="64"/>
        <end position="102"/>
    </location>
</feature>
<evidence type="ECO:0000313" key="3">
    <source>
        <dbReference type="Proteomes" id="UP001501447"/>
    </source>
</evidence>
<reference evidence="3" key="1">
    <citation type="journal article" date="2019" name="Int. J. Syst. Evol. Microbiol.">
        <title>The Global Catalogue of Microorganisms (GCM) 10K type strain sequencing project: providing services to taxonomists for standard genome sequencing and annotation.</title>
        <authorList>
            <consortium name="The Broad Institute Genomics Platform"/>
            <consortium name="The Broad Institute Genome Sequencing Center for Infectious Disease"/>
            <person name="Wu L."/>
            <person name="Ma J."/>
        </authorList>
    </citation>
    <scope>NUCLEOTIDE SEQUENCE [LARGE SCALE GENOMIC DNA]</scope>
    <source>
        <strain evidence="3">JCM 16373</strain>
    </source>
</reference>
<name>A0ABP6DF05_9ACTN</name>
<sequence>MPAAASNWCKEAESAPGAQCGDPAPCPPGERGAGAGWDPLPDVCPGEDVDVAGLRGAFECAWVRESPGAGPPDEGDTLEGPEDGDEHPVTARAAATARVRTA</sequence>
<evidence type="ECO:0000313" key="2">
    <source>
        <dbReference type="EMBL" id="GAA2639133.1"/>
    </source>
</evidence>
<feature type="compositionally biased region" description="Acidic residues" evidence="1">
    <location>
        <begin position="73"/>
        <end position="85"/>
    </location>
</feature>
<protein>
    <submittedName>
        <fullName evidence="2">Uncharacterized protein</fullName>
    </submittedName>
</protein>
<feature type="region of interest" description="Disordered" evidence="1">
    <location>
        <begin position="1"/>
        <end position="39"/>
    </location>
</feature>